<gene>
    <name evidence="1" type="ORF">CSB93_7063</name>
</gene>
<reference evidence="1 2" key="1">
    <citation type="submission" date="2018-02" db="EMBL/GenBank/DDBJ databases">
        <title>FDA/CDC Antimicrobial Resistant Isolate Bank Genome Sequencing.</title>
        <authorList>
            <person name="Benahmed F.H."/>
            <person name="Lutgring J.D."/>
            <person name="Yoo B."/>
            <person name="Machado M."/>
            <person name="Brown A."/>
            <person name="McAllister G."/>
            <person name="Perry A."/>
            <person name="Halpin A.L."/>
            <person name="Vavikolanu K."/>
            <person name="Ott S."/>
            <person name="Zhao X."/>
            <person name="Tallon L.J."/>
            <person name="Sadzewicz L."/>
            <person name="Aluvathingal J."/>
            <person name="Nadendla S."/>
            <person name="Voskania-kordi A."/>
            <person name="Simonyan V."/>
            <person name="Patel J."/>
            <person name="Shawar R.M."/>
        </authorList>
    </citation>
    <scope>NUCLEOTIDE SEQUENCE [LARGE SCALE GENOMIC DNA]</scope>
    <source>
        <strain evidence="1 2">AR_0356</strain>
        <plasmid evidence="1 2">unnamed3</plasmid>
    </source>
</reference>
<protein>
    <submittedName>
        <fullName evidence="1">Uncharacterized protein</fullName>
    </submittedName>
</protein>
<dbReference type="RefSeq" id="WP_105446665.1">
    <property type="nucleotide sequence ID" value="NZ_CP027167.1"/>
</dbReference>
<evidence type="ECO:0000313" key="1">
    <source>
        <dbReference type="EMBL" id="AVK02559.1"/>
    </source>
</evidence>
<keyword evidence="1" id="KW-0614">Plasmid</keyword>
<accession>A0A2R3IKY2</accession>
<dbReference type="EMBL" id="CP027167">
    <property type="protein sequence ID" value="AVK02559.1"/>
    <property type="molecule type" value="Genomic_DNA"/>
</dbReference>
<sequence>MKTTDRIKAIGLSPDAVLHLTHLCNSVRLAERTAELGKAEAQANGFVEGLRLGGGISEHQKEQLAGLFHELVARTSAQHAVAITDTNSNTAEPDFAAENQAFESAAAEVGLQLDKLPGGFYVSQATQHAWAFWLRRAAIAGADAKLFAAQKPDVSVGFIQDLLADTIRDLERQVSPEFRGQYYGECRGLLKAMRVAQLLDEAQRDQWSADIYRASLQAAEQCSTAGQPADESAVIQQRFQLEQLAHRGIKPRAVLPR</sequence>
<dbReference type="AlphaFoldDB" id="A0A2R3IKY2"/>
<geneLocation type="plasmid" evidence="1 2">
    <name>unnamed3</name>
</geneLocation>
<organism evidence="1 2">
    <name type="scientific">Pseudomonas paraeruginosa</name>
    <dbReference type="NCBI Taxonomy" id="2994495"/>
    <lineage>
        <taxon>Bacteria</taxon>
        <taxon>Pseudomonadati</taxon>
        <taxon>Pseudomonadota</taxon>
        <taxon>Gammaproteobacteria</taxon>
        <taxon>Pseudomonadales</taxon>
        <taxon>Pseudomonadaceae</taxon>
        <taxon>Pseudomonas</taxon>
    </lineage>
</organism>
<proteinExistence type="predicted"/>
<dbReference type="Proteomes" id="UP000238390">
    <property type="component" value="Plasmid unnamed3"/>
</dbReference>
<evidence type="ECO:0000313" key="2">
    <source>
        <dbReference type="Proteomes" id="UP000238390"/>
    </source>
</evidence>
<name>A0A2R3IKY2_9PSED</name>
<keyword evidence="2" id="KW-1185">Reference proteome</keyword>